<sequence>MAQKSGRSSDPLVGFQFALDIGGKITGYFSECSGIGSEHEVIEHKVIDENGRELVQKIPGRLKWGDVTLKRGITDTLDIWEWRDLVINGKMKEARQNCSIIMFDRNYEPAAQWDFINAWPIKVTGPDFKADSNDFGIEELVLTHEGMKRVKV</sequence>
<dbReference type="Pfam" id="PF06841">
    <property type="entry name" value="Phage_T4_gp19"/>
    <property type="match status" value="1"/>
</dbReference>
<gene>
    <name evidence="1" type="ORF">CUN48_11335</name>
</gene>
<reference evidence="1 2" key="1">
    <citation type="submission" date="2017-11" db="EMBL/GenBank/DDBJ databases">
        <title>Evolution of Phototrophy in the Chloroflexi Phylum Driven by Horizontal Gene Transfer.</title>
        <authorList>
            <person name="Ward L.M."/>
            <person name="Hemp J."/>
            <person name="Shih P.M."/>
            <person name="Mcglynn S.E."/>
            <person name="Fischer W."/>
        </authorList>
    </citation>
    <scope>NUCLEOTIDE SEQUENCE [LARGE SCALE GENOMIC DNA]</scope>
    <source>
        <strain evidence="1">JP3_7</strain>
    </source>
</reference>
<dbReference type="PANTHER" id="PTHR38009:SF1">
    <property type="entry name" value="CONSERVED HYPOTHETICAL PHAGE TAIL PROTEIN"/>
    <property type="match status" value="1"/>
</dbReference>
<dbReference type="EMBL" id="PGTN01000081">
    <property type="protein sequence ID" value="PJF46927.1"/>
    <property type="molecule type" value="Genomic_DNA"/>
</dbReference>
<dbReference type="AlphaFoldDB" id="A0A2M8QAU8"/>
<dbReference type="InterPro" id="IPR010667">
    <property type="entry name" value="Phage_T4_Gp19"/>
</dbReference>
<dbReference type="GO" id="GO:0005198">
    <property type="term" value="F:structural molecule activity"/>
    <property type="evidence" value="ECO:0007669"/>
    <property type="project" value="InterPro"/>
</dbReference>
<evidence type="ECO:0000313" key="1">
    <source>
        <dbReference type="EMBL" id="PJF46927.1"/>
    </source>
</evidence>
<comment type="caution">
    <text evidence="1">The sequence shown here is derived from an EMBL/GenBank/DDBJ whole genome shotgun (WGS) entry which is preliminary data.</text>
</comment>
<proteinExistence type="predicted"/>
<name>A0A2M8QAU8_9CHLR</name>
<evidence type="ECO:0000313" key="2">
    <source>
        <dbReference type="Proteomes" id="UP000230790"/>
    </source>
</evidence>
<organism evidence="1 2">
    <name type="scientific">Candidatus Thermofonsia Clade 3 bacterium</name>
    <dbReference type="NCBI Taxonomy" id="2364212"/>
    <lineage>
        <taxon>Bacteria</taxon>
        <taxon>Bacillati</taxon>
        <taxon>Chloroflexota</taxon>
        <taxon>Candidatus Thermofontia</taxon>
        <taxon>Candidatus Thermofonsia Clade 3</taxon>
    </lineage>
</organism>
<dbReference type="Proteomes" id="UP000230790">
    <property type="component" value="Unassembled WGS sequence"/>
</dbReference>
<dbReference type="PANTHER" id="PTHR38009">
    <property type="entry name" value="CONSERVED HYPOTHETICAL PHAGE TAIL PROTEIN"/>
    <property type="match status" value="1"/>
</dbReference>
<protein>
    <submittedName>
        <fullName evidence="1">Phage tail protein</fullName>
    </submittedName>
</protein>
<dbReference type="InterPro" id="IPR011747">
    <property type="entry name" value="CHP02241"/>
</dbReference>
<accession>A0A2M8QAU8</accession>
<dbReference type="NCBIfam" id="TIGR02241">
    <property type="entry name" value="conserved hypothetical phage tail region protein"/>
    <property type="match status" value="1"/>
</dbReference>